<evidence type="ECO:0000313" key="11">
    <source>
        <dbReference type="Proteomes" id="UP001403385"/>
    </source>
</evidence>
<dbReference type="SUPFAM" id="SSF56935">
    <property type="entry name" value="Porins"/>
    <property type="match status" value="1"/>
</dbReference>
<sequence>MKRNILLFIFCIGSYSAVLAQSLSGKVTNQDNLPLQDVYLYNSSQAAHTHTNAFGHFQLSNINVGDTLVIAHIGYKTRKEAISAQMFQQEWHIQLEEAPVELDQVTISPKLNSLNQISKINLQTHPVKSSQELLRSVPGLMIGQHAGGGKAEQIFLRGFDIDHGTDINISVDGMPVNMVSHAHGQGYSDLHFLIPETVENIDYGKGPYNANKGNFATAGYVDFHTKERVNNSQVNFEYGKFNTLRTVSMFNLLNTNTQHAYFAGEYYLADGPFSSPQNFNRLNVMTKYTASIKQNQKITLTASHFQSKWDASGQIPQRAVDAGLIDRFGAIDDTEGGKTSRTNFSLKHSKIIDRNTFIQSRAFFTHYNFELYSNFTFSLNDPVNGDQIKQKEDRNLLGLESVFNKNYNFQNFDLNIQAGAGFRYDDVNNNELSHTAHRKTTLSTSALGDIDESHLYAFGNVELTFGKWLINPGTRIDYLQFDYINQLDSVYSNLSESKAIASPKLNIVYAPNSDWQFYLKTGTGFHSNDTRVVVNQSGQDILPAAYGSDLGTIWKPTPRLVVNAALWYLFLEQEFVYVGDEGVVEPSGRTERMGIDAGVHYQLTNWMFLDANLNYAHARSKDDPEGLNYIPLAPEWTSSGGLSFQLPSGFSGGIRYRTVADRPANEDNSIVAKGYFVTDMNLNYQYKNVNFGLVIENLLDTEWNETQFATETRLKDEPNSVEEIHFTPGIPFYIRGKIGFTLK</sequence>
<feature type="signal peptide" evidence="8">
    <location>
        <begin position="1"/>
        <end position="20"/>
    </location>
</feature>
<dbReference type="RefSeq" id="WP_346820427.1">
    <property type="nucleotide sequence ID" value="NZ_JBDKWZ010000003.1"/>
</dbReference>
<keyword evidence="4 7" id="KW-0812">Transmembrane</keyword>
<dbReference type="Gene3D" id="2.40.170.20">
    <property type="entry name" value="TonB-dependent receptor, beta-barrel domain"/>
    <property type="match status" value="1"/>
</dbReference>
<evidence type="ECO:0000256" key="4">
    <source>
        <dbReference type="ARBA" id="ARBA00022692"/>
    </source>
</evidence>
<dbReference type="PROSITE" id="PS52016">
    <property type="entry name" value="TONB_DEPENDENT_REC_3"/>
    <property type="match status" value="1"/>
</dbReference>
<keyword evidence="3 7" id="KW-1134">Transmembrane beta strand</keyword>
<dbReference type="Pfam" id="PF13715">
    <property type="entry name" value="CarbopepD_reg_2"/>
    <property type="match status" value="1"/>
</dbReference>
<gene>
    <name evidence="10" type="ORF">AAG747_06965</name>
</gene>
<evidence type="ECO:0000313" key="10">
    <source>
        <dbReference type="EMBL" id="MEN7547640.1"/>
    </source>
</evidence>
<dbReference type="GO" id="GO:0015344">
    <property type="term" value="F:siderophore uptake transmembrane transporter activity"/>
    <property type="evidence" value="ECO:0007669"/>
    <property type="project" value="TreeGrafter"/>
</dbReference>
<keyword evidence="11" id="KW-1185">Reference proteome</keyword>
<dbReference type="InterPro" id="IPR008969">
    <property type="entry name" value="CarboxyPept-like_regulatory"/>
</dbReference>
<reference evidence="10 11" key="1">
    <citation type="submission" date="2024-04" db="EMBL/GenBank/DDBJ databases">
        <title>Novel genus in family Flammeovirgaceae.</title>
        <authorList>
            <person name="Nguyen T.H."/>
            <person name="Vuong T.Q."/>
            <person name="Le H."/>
            <person name="Kim S.-G."/>
        </authorList>
    </citation>
    <scope>NUCLEOTIDE SEQUENCE [LARGE SCALE GENOMIC DNA]</scope>
    <source>
        <strain evidence="10 11">JCM 23209</strain>
    </source>
</reference>
<dbReference type="InterPro" id="IPR012910">
    <property type="entry name" value="Plug_dom"/>
</dbReference>
<accession>A0AAW9S7E3</accession>
<dbReference type="Proteomes" id="UP001403385">
    <property type="component" value="Unassembled WGS sequence"/>
</dbReference>
<dbReference type="InterPro" id="IPR036942">
    <property type="entry name" value="Beta-barrel_TonB_sf"/>
</dbReference>
<evidence type="ECO:0000256" key="1">
    <source>
        <dbReference type="ARBA" id="ARBA00004571"/>
    </source>
</evidence>
<evidence type="ECO:0000259" key="9">
    <source>
        <dbReference type="Pfam" id="PF07715"/>
    </source>
</evidence>
<dbReference type="Pfam" id="PF07715">
    <property type="entry name" value="Plug"/>
    <property type="match status" value="1"/>
</dbReference>
<dbReference type="AlphaFoldDB" id="A0AAW9S7E3"/>
<name>A0AAW9S7E3_9BACT</name>
<evidence type="ECO:0000256" key="3">
    <source>
        <dbReference type="ARBA" id="ARBA00022452"/>
    </source>
</evidence>
<dbReference type="InterPro" id="IPR039426">
    <property type="entry name" value="TonB-dep_rcpt-like"/>
</dbReference>
<feature type="domain" description="TonB-dependent receptor plug" evidence="9">
    <location>
        <begin position="113"/>
        <end position="219"/>
    </location>
</feature>
<dbReference type="SUPFAM" id="SSF49464">
    <property type="entry name" value="Carboxypeptidase regulatory domain-like"/>
    <property type="match status" value="1"/>
</dbReference>
<keyword evidence="10" id="KW-0675">Receptor</keyword>
<comment type="similarity">
    <text evidence="7">Belongs to the TonB-dependent receptor family.</text>
</comment>
<organism evidence="10 11">
    <name type="scientific">Rapidithrix thailandica</name>
    <dbReference type="NCBI Taxonomy" id="413964"/>
    <lineage>
        <taxon>Bacteria</taxon>
        <taxon>Pseudomonadati</taxon>
        <taxon>Bacteroidota</taxon>
        <taxon>Cytophagia</taxon>
        <taxon>Cytophagales</taxon>
        <taxon>Flammeovirgaceae</taxon>
        <taxon>Rapidithrix</taxon>
    </lineage>
</organism>
<dbReference type="GO" id="GO:0044718">
    <property type="term" value="P:siderophore transmembrane transport"/>
    <property type="evidence" value="ECO:0007669"/>
    <property type="project" value="TreeGrafter"/>
</dbReference>
<feature type="chain" id="PRO_5043342578" evidence="8">
    <location>
        <begin position="21"/>
        <end position="743"/>
    </location>
</feature>
<dbReference type="InterPro" id="IPR037066">
    <property type="entry name" value="Plug_dom_sf"/>
</dbReference>
<dbReference type="GO" id="GO:0009279">
    <property type="term" value="C:cell outer membrane"/>
    <property type="evidence" value="ECO:0007669"/>
    <property type="project" value="UniProtKB-SubCell"/>
</dbReference>
<keyword evidence="5 7" id="KW-0472">Membrane</keyword>
<comment type="subcellular location">
    <subcellularLocation>
        <location evidence="1 7">Cell outer membrane</location>
        <topology evidence="1 7">Multi-pass membrane protein</topology>
    </subcellularLocation>
</comment>
<dbReference type="PANTHER" id="PTHR30069">
    <property type="entry name" value="TONB-DEPENDENT OUTER MEMBRANE RECEPTOR"/>
    <property type="match status" value="1"/>
</dbReference>
<proteinExistence type="inferred from homology"/>
<keyword evidence="2 7" id="KW-0813">Transport</keyword>
<evidence type="ECO:0000256" key="8">
    <source>
        <dbReference type="SAM" id="SignalP"/>
    </source>
</evidence>
<evidence type="ECO:0000256" key="7">
    <source>
        <dbReference type="PROSITE-ProRule" id="PRU01360"/>
    </source>
</evidence>
<comment type="caution">
    <text evidence="10">The sequence shown here is derived from an EMBL/GenBank/DDBJ whole genome shotgun (WGS) entry which is preliminary data.</text>
</comment>
<evidence type="ECO:0000256" key="2">
    <source>
        <dbReference type="ARBA" id="ARBA00022448"/>
    </source>
</evidence>
<dbReference type="PANTHER" id="PTHR30069:SF36">
    <property type="entry name" value="BLL6948 PROTEIN"/>
    <property type="match status" value="1"/>
</dbReference>
<protein>
    <submittedName>
        <fullName evidence="10">TonB-dependent receptor plug domain-containing protein</fullName>
    </submittedName>
</protein>
<dbReference type="EMBL" id="JBDKWZ010000003">
    <property type="protein sequence ID" value="MEN7547640.1"/>
    <property type="molecule type" value="Genomic_DNA"/>
</dbReference>
<dbReference type="Gene3D" id="2.170.130.10">
    <property type="entry name" value="TonB-dependent receptor, plug domain"/>
    <property type="match status" value="1"/>
</dbReference>
<evidence type="ECO:0000256" key="6">
    <source>
        <dbReference type="ARBA" id="ARBA00023237"/>
    </source>
</evidence>
<keyword evidence="8" id="KW-0732">Signal</keyword>
<evidence type="ECO:0000256" key="5">
    <source>
        <dbReference type="ARBA" id="ARBA00023136"/>
    </source>
</evidence>
<keyword evidence="6 7" id="KW-0998">Cell outer membrane</keyword>